<name>A0A291BAP7_9GAMM</name>
<keyword evidence="1" id="KW-0614">Plasmid</keyword>
<dbReference type="RefSeq" id="WP_223823290.1">
    <property type="nucleotide sequence ID" value="NZ_CP020661.1"/>
</dbReference>
<reference evidence="2" key="1">
    <citation type="submission" date="2017-04" db="EMBL/GenBank/DDBJ databases">
        <title>Genome evolution of the luminous symbionts of deep sea anglerfish.</title>
        <authorList>
            <person name="Hendry T.A."/>
        </authorList>
    </citation>
    <scope>NUCLEOTIDE SEQUENCE [LARGE SCALE GENOMIC DNA]</scope>
    <source>
        <plasmid evidence="2">pcc1</plasmid>
    </source>
</reference>
<keyword evidence="2" id="KW-1185">Reference proteome</keyword>
<sequence length="90" mass="10928">MKHKKTHQWMVEAQAAEAFDVFSTDKNELIFYHYRLFEETNNYNFASLYCFVFSHTSYIQLGIYLDEETSFTEAQKICDNIYFTRIQYLH</sequence>
<protein>
    <submittedName>
        <fullName evidence="1">Uncharacterized protein</fullName>
    </submittedName>
</protein>
<dbReference type="Proteomes" id="UP000218160">
    <property type="component" value="Plasmid pCC1"/>
</dbReference>
<evidence type="ECO:0000313" key="2">
    <source>
        <dbReference type="Proteomes" id="UP000218160"/>
    </source>
</evidence>
<accession>A0A291BAP7</accession>
<dbReference type="AlphaFoldDB" id="A0A291BAP7"/>
<proteinExistence type="predicted"/>
<geneLocation type="plasmid" evidence="2">
    <name>pcc1</name>
</geneLocation>
<dbReference type="KEGG" id="elux:BTN50_1652"/>
<gene>
    <name evidence="1" type="ORF">BTN50_1652</name>
</gene>
<evidence type="ECO:0000313" key="1">
    <source>
        <dbReference type="EMBL" id="ATF10088.1"/>
    </source>
</evidence>
<dbReference type="EMBL" id="CP020661">
    <property type="protein sequence ID" value="ATF10088.1"/>
    <property type="molecule type" value="Genomic_DNA"/>
</dbReference>
<organism evidence="1 2">
    <name type="scientific">Candidatus Enterovibrio altilux</name>
    <dbReference type="NCBI Taxonomy" id="1927128"/>
    <lineage>
        <taxon>Bacteria</taxon>
        <taxon>Pseudomonadati</taxon>
        <taxon>Pseudomonadota</taxon>
        <taxon>Gammaproteobacteria</taxon>
        <taxon>Vibrionales</taxon>
        <taxon>Vibrionaceae</taxon>
        <taxon>Enterovibrio</taxon>
    </lineage>
</organism>